<protein>
    <submittedName>
        <fullName evidence="1">Uncharacterized protein</fullName>
    </submittedName>
</protein>
<reference evidence="1" key="1">
    <citation type="submission" date="2020-03" db="EMBL/GenBank/DDBJ databases">
        <title>The deep terrestrial virosphere.</title>
        <authorList>
            <person name="Holmfeldt K."/>
            <person name="Nilsson E."/>
            <person name="Simone D."/>
            <person name="Lopez-Fernandez M."/>
            <person name="Wu X."/>
            <person name="de Brujin I."/>
            <person name="Lundin D."/>
            <person name="Andersson A."/>
            <person name="Bertilsson S."/>
            <person name="Dopson M."/>
        </authorList>
    </citation>
    <scope>NUCLEOTIDE SEQUENCE</scope>
    <source>
        <strain evidence="2">MM415A03180</strain>
        <strain evidence="1">MM415B01218</strain>
    </source>
</reference>
<organism evidence="1">
    <name type="scientific">viral metagenome</name>
    <dbReference type="NCBI Taxonomy" id="1070528"/>
    <lineage>
        <taxon>unclassified sequences</taxon>
        <taxon>metagenomes</taxon>
        <taxon>organismal metagenomes</taxon>
    </lineage>
</organism>
<name>A0A6M3IS93_9ZZZZ</name>
<dbReference type="AlphaFoldDB" id="A0A6M3IS93"/>
<dbReference type="EMBL" id="MT141390">
    <property type="protein sequence ID" value="QJA59957.1"/>
    <property type="molecule type" value="Genomic_DNA"/>
</dbReference>
<evidence type="ECO:0000313" key="1">
    <source>
        <dbReference type="EMBL" id="QJA59957.1"/>
    </source>
</evidence>
<evidence type="ECO:0000313" key="2">
    <source>
        <dbReference type="EMBL" id="QJA71417.1"/>
    </source>
</evidence>
<accession>A0A6M3IS93</accession>
<sequence length="178" mass="21745">MRLNRYMVLNEGKYSFKKLKNDPESFYNKPKMVGHTWAKETADSIESLLNKVVKTEKQRILADILFNFDTDDWHYFNNITKKSIQIYSYILRRIDKQEPFVLLNWHNNKAGLWKDPICHILEYLSYKKNTEEYLKSYSRAFGFYGMTSDDARKRFYRYHESLKKYDYIKEIIKRFKLK</sequence>
<dbReference type="EMBL" id="MT141872">
    <property type="protein sequence ID" value="QJA71417.1"/>
    <property type="molecule type" value="Genomic_DNA"/>
</dbReference>
<gene>
    <name evidence="2" type="ORF">MM415A03180_0003</name>
    <name evidence="1" type="ORF">MM415B01218_0016</name>
</gene>
<proteinExistence type="predicted"/>